<dbReference type="Proteomes" id="UP000750711">
    <property type="component" value="Unassembled WGS sequence"/>
</dbReference>
<gene>
    <name evidence="3" type="ORF">GP486_003735</name>
</gene>
<dbReference type="InterPro" id="IPR049403">
    <property type="entry name" value="Ebp1_C"/>
</dbReference>
<name>A0A9P8LCB4_9PEZI</name>
<evidence type="ECO:0000259" key="2">
    <source>
        <dbReference type="Pfam" id="PF21204"/>
    </source>
</evidence>
<feature type="compositionally biased region" description="Basic and acidic residues" evidence="1">
    <location>
        <begin position="306"/>
        <end position="324"/>
    </location>
</feature>
<feature type="compositionally biased region" description="Basic and acidic residues" evidence="1">
    <location>
        <begin position="181"/>
        <end position="206"/>
    </location>
</feature>
<feature type="compositionally biased region" description="Polar residues" evidence="1">
    <location>
        <begin position="275"/>
        <end position="304"/>
    </location>
</feature>
<dbReference type="EMBL" id="JAGHQM010000530">
    <property type="protein sequence ID" value="KAH0559745.1"/>
    <property type="molecule type" value="Genomic_DNA"/>
</dbReference>
<reference evidence="3" key="1">
    <citation type="submission" date="2021-03" db="EMBL/GenBank/DDBJ databases">
        <title>Comparative genomics and phylogenomic investigation of the class Geoglossomycetes provide insights into ecological specialization and systematics.</title>
        <authorList>
            <person name="Melie T."/>
            <person name="Pirro S."/>
            <person name="Miller A.N."/>
            <person name="Quandt A."/>
        </authorList>
    </citation>
    <scope>NUCLEOTIDE SEQUENCE</scope>
    <source>
        <strain evidence="3">CAQ_001_2017</strain>
    </source>
</reference>
<comment type="caution">
    <text evidence="3">The sequence shown here is derived from an EMBL/GenBank/DDBJ whole genome shotgun (WGS) entry which is preliminary data.</text>
</comment>
<feature type="compositionally biased region" description="Basic and acidic residues" evidence="1">
    <location>
        <begin position="257"/>
        <end position="272"/>
    </location>
</feature>
<feature type="compositionally biased region" description="Basic and acidic residues" evidence="1">
    <location>
        <begin position="402"/>
        <end position="479"/>
    </location>
</feature>
<dbReference type="Pfam" id="PF21204">
    <property type="entry name" value="Ebp1_C"/>
    <property type="match status" value="1"/>
</dbReference>
<evidence type="ECO:0000256" key="1">
    <source>
        <dbReference type="SAM" id="MobiDB-lite"/>
    </source>
</evidence>
<feature type="domain" description="Ell binding protein Ebp1 C-terminal" evidence="2">
    <location>
        <begin position="567"/>
        <end position="749"/>
    </location>
</feature>
<protein>
    <recommendedName>
        <fullName evidence="2">Ell binding protein Ebp1 C-terminal domain-containing protein</fullName>
    </recommendedName>
</protein>
<accession>A0A9P8LCB4</accession>
<feature type="compositionally biased region" description="Low complexity" evidence="1">
    <location>
        <begin position="495"/>
        <end position="509"/>
    </location>
</feature>
<evidence type="ECO:0000313" key="4">
    <source>
        <dbReference type="Proteomes" id="UP000750711"/>
    </source>
</evidence>
<feature type="compositionally biased region" description="Pro residues" evidence="1">
    <location>
        <begin position="223"/>
        <end position="232"/>
    </location>
</feature>
<organism evidence="3 4">
    <name type="scientific">Trichoglossum hirsutum</name>
    <dbReference type="NCBI Taxonomy" id="265104"/>
    <lineage>
        <taxon>Eukaryota</taxon>
        <taxon>Fungi</taxon>
        <taxon>Dikarya</taxon>
        <taxon>Ascomycota</taxon>
        <taxon>Pezizomycotina</taxon>
        <taxon>Geoglossomycetes</taxon>
        <taxon>Geoglossales</taxon>
        <taxon>Geoglossaceae</taxon>
        <taxon>Trichoglossum</taxon>
    </lineage>
</organism>
<proteinExistence type="predicted"/>
<feature type="region of interest" description="Disordered" evidence="1">
    <location>
        <begin position="169"/>
        <end position="581"/>
    </location>
</feature>
<sequence length="808" mass="89921">MSAKPNGSSQVIDKLPLASTASSSHIENDQNNVDVRLRLLYKNNLIPKSPYVLTVPSDKPYTRHPSQRYNWTVNSPFGLQEEQLQYVSFLYREVAHGVLIPVGGWDTEDVMDKGKPSTNNTRSGTATPSNSRKVKISLSDYVTNKPKAGTAIKAEQDSEANGSVNGIIKELPETSSQPSPKRGEKRPANEMDEHPLPPEGRNHKVDSPSPAKKARQSLTTQPKPTPPPPTEAAPPKRRTKFLPPMLSPTLPPSIETELARIERLELLKESKKPNHQNSASTASSLSDNKNISPSHTPSPNSTRSLPYERRDVSNPKPPEKELKKGFPRTESAAKKPPVASEATIATVKSEVGTKPAKGETEKNAPRRASLLLKLKYGKGNRTRVQRLLNTKPLPKQASEARYVPKDRPREEPCPERDRQRDKEGRGEKSQERQDDQKSKREPRGVNSKDTERARRKELPKPPEKRPRTADEERPREPPNKRQKATETLNSKKVRNPVAPVSKSAVAANAGNGLKDQDATLKKQSQVTTPAPMHRVGSSEAHARTPQAPPGSAEKANGNGRDVHSLMLTTSGGKRMNDSSSNKDIDAWRHEQAKYNQLGRDLKRQADELFREDDQKRALAVALECLLCYMISFAAEESKLDGERIYHSNWHSILAYCDFVTRQARPFPPLLGLCHQLTAVCHERVFAVDMDRLARLSSPDSMSQEEFMKFKTGLVENAKAMKVSWNAGLSALSADELQKNFPDTWAKRAKSFLANGEGKREVPGKYGGNYHLPLNSCSTALEAVRVGHSVLREWCKKERVDHTSKIVLN</sequence>
<feature type="compositionally biased region" description="Basic residues" evidence="1">
    <location>
        <begin position="375"/>
        <end position="384"/>
    </location>
</feature>
<evidence type="ECO:0000313" key="3">
    <source>
        <dbReference type="EMBL" id="KAH0559745.1"/>
    </source>
</evidence>
<keyword evidence="4" id="KW-1185">Reference proteome</keyword>
<feature type="compositionally biased region" description="Polar residues" evidence="1">
    <location>
        <begin position="116"/>
        <end position="131"/>
    </location>
</feature>
<feature type="region of interest" description="Disordered" evidence="1">
    <location>
        <begin position="105"/>
        <end position="141"/>
    </location>
</feature>
<dbReference type="AlphaFoldDB" id="A0A9P8LCB4"/>